<accession>A0A3E0JYV6</accession>
<dbReference type="AlphaFoldDB" id="A0A3E0JYV6"/>
<name>A0A3E0JYV6_9BACI</name>
<proteinExistence type="predicted"/>
<dbReference type="EMBL" id="QEWE01000031">
    <property type="protein sequence ID" value="REJ25560.1"/>
    <property type="molecule type" value="Genomic_DNA"/>
</dbReference>
<sequence length="93" mass="10292">MTAQRCGNPIILEEQKLRGMGKKWGFDSFGCDVPSIPASLKGKEAGHGKRRPNKQSRRIIAILPGNFKPIGGKITNRSCQIGFSKRFSFLIDC</sequence>
<evidence type="ECO:0000313" key="2">
    <source>
        <dbReference type="Proteomes" id="UP000257014"/>
    </source>
</evidence>
<dbReference type="Proteomes" id="UP000257014">
    <property type="component" value="Unassembled WGS sequence"/>
</dbReference>
<comment type="caution">
    <text evidence="1">The sequence shown here is derived from an EMBL/GenBank/DDBJ whole genome shotgun (WGS) entry which is preliminary data.</text>
</comment>
<protein>
    <submittedName>
        <fullName evidence="1">Uncharacterized protein</fullName>
    </submittedName>
</protein>
<reference evidence="1 2" key="1">
    <citation type="submission" date="2018-03" db="EMBL/GenBank/DDBJ databases">
        <authorList>
            <person name="Keele B.F."/>
        </authorList>
    </citation>
    <scope>NUCLEOTIDE SEQUENCE [LARGE SCALE GENOMIC DNA]</scope>
    <source>
        <strain evidence="1">ZCTH4_d</strain>
    </source>
</reference>
<organism evidence="1 2">
    <name type="scientific">Caldibacillus debilis</name>
    <dbReference type="NCBI Taxonomy" id="301148"/>
    <lineage>
        <taxon>Bacteria</taxon>
        <taxon>Bacillati</taxon>
        <taxon>Bacillota</taxon>
        <taxon>Bacilli</taxon>
        <taxon>Bacillales</taxon>
        <taxon>Bacillaceae</taxon>
        <taxon>Caldibacillus</taxon>
    </lineage>
</organism>
<gene>
    <name evidence="1" type="ORF">C6P37_14625</name>
</gene>
<evidence type="ECO:0000313" key="1">
    <source>
        <dbReference type="EMBL" id="REJ25560.1"/>
    </source>
</evidence>